<proteinExistence type="predicted"/>
<organism evidence="2 3">
    <name type="scientific">Tuber aestivum</name>
    <name type="common">summer truffle</name>
    <dbReference type="NCBI Taxonomy" id="59557"/>
    <lineage>
        <taxon>Eukaryota</taxon>
        <taxon>Fungi</taxon>
        <taxon>Dikarya</taxon>
        <taxon>Ascomycota</taxon>
        <taxon>Pezizomycotina</taxon>
        <taxon>Pezizomycetes</taxon>
        <taxon>Pezizales</taxon>
        <taxon>Tuberaceae</taxon>
        <taxon>Tuber</taxon>
    </lineage>
</organism>
<dbReference type="EMBL" id="LN891055">
    <property type="protein sequence ID" value="CUS10138.1"/>
    <property type="molecule type" value="Genomic_DNA"/>
</dbReference>
<protein>
    <submittedName>
        <fullName evidence="2">Uncharacterized protein</fullName>
    </submittedName>
</protein>
<keyword evidence="3" id="KW-1185">Reference proteome</keyword>
<keyword evidence="1" id="KW-0812">Transmembrane</keyword>
<sequence>MVRVVGSLFVCYPGNIYIYTTCLRGVGVGVGKFGDWNCLSLVDEPFFSEGASLASLHAPLHHSVNTNQLLEDAKGYLLNPGGLPWDGLISVPSLSFISFLGGAWALYTDRDHVHHNKSLV</sequence>
<dbReference type="AlphaFoldDB" id="A0A292PU12"/>
<evidence type="ECO:0000256" key="1">
    <source>
        <dbReference type="SAM" id="Phobius"/>
    </source>
</evidence>
<gene>
    <name evidence="2" type="ORF">GSTUAT00005776001</name>
</gene>
<feature type="transmembrane region" description="Helical" evidence="1">
    <location>
        <begin position="87"/>
        <end position="107"/>
    </location>
</feature>
<keyword evidence="1" id="KW-0472">Membrane</keyword>
<evidence type="ECO:0000313" key="2">
    <source>
        <dbReference type="EMBL" id="CUS10138.1"/>
    </source>
</evidence>
<dbReference type="Proteomes" id="UP001412239">
    <property type="component" value="Unassembled WGS sequence"/>
</dbReference>
<keyword evidence="1" id="KW-1133">Transmembrane helix</keyword>
<accession>A0A292PU12</accession>
<reference evidence="2" key="1">
    <citation type="submission" date="2015-10" db="EMBL/GenBank/DDBJ databases">
        <authorList>
            <person name="Regsiter A."/>
            <person name="william w."/>
        </authorList>
    </citation>
    <scope>NUCLEOTIDE SEQUENCE</scope>
    <source>
        <strain evidence="2">Montdore</strain>
    </source>
</reference>
<name>A0A292PU12_9PEZI</name>
<evidence type="ECO:0000313" key="3">
    <source>
        <dbReference type="Proteomes" id="UP001412239"/>
    </source>
</evidence>